<protein>
    <recommendedName>
        <fullName evidence="1">At1g61320/AtMIF1 LRR domain-containing protein</fullName>
    </recommendedName>
</protein>
<dbReference type="PANTHER" id="PTHR34145:SF26">
    <property type="entry name" value="F-BOX DOMAIN-CONTAINING PROTEIN"/>
    <property type="match status" value="1"/>
</dbReference>
<dbReference type="EMBL" id="CM003532">
    <property type="protein sequence ID" value="RCV24344.1"/>
    <property type="molecule type" value="Genomic_DNA"/>
</dbReference>
<dbReference type="InterPro" id="IPR055357">
    <property type="entry name" value="LRR_At1g61320_AtMIF1"/>
</dbReference>
<feature type="domain" description="At1g61320/AtMIF1 LRR" evidence="1">
    <location>
        <begin position="103"/>
        <end position="492"/>
    </location>
</feature>
<dbReference type="Pfam" id="PF23622">
    <property type="entry name" value="LRR_At1g61320_AtMIF1"/>
    <property type="match status" value="1"/>
</dbReference>
<organism evidence="2">
    <name type="scientific">Setaria italica</name>
    <name type="common">Foxtail millet</name>
    <name type="synonym">Panicum italicum</name>
    <dbReference type="NCBI Taxonomy" id="4555"/>
    <lineage>
        <taxon>Eukaryota</taxon>
        <taxon>Viridiplantae</taxon>
        <taxon>Streptophyta</taxon>
        <taxon>Embryophyta</taxon>
        <taxon>Tracheophyta</taxon>
        <taxon>Spermatophyta</taxon>
        <taxon>Magnoliopsida</taxon>
        <taxon>Liliopsida</taxon>
        <taxon>Poales</taxon>
        <taxon>Poaceae</taxon>
        <taxon>PACMAD clade</taxon>
        <taxon>Panicoideae</taxon>
        <taxon>Panicodae</taxon>
        <taxon>Paniceae</taxon>
        <taxon>Cenchrinae</taxon>
        <taxon>Setaria</taxon>
    </lineage>
</organism>
<accession>A0A368R2M6</accession>
<name>A0A368R2M6_SETIT</name>
<evidence type="ECO:0000259" key="1">
    <source>
        <dbReference type="Pfam" id="PF23622"/>
    </source>
</evidence>
<sequence length="496" mass="56014">MQRQTMDASAPEIEGWTCQKGDCVQDGRRSESEPILPEDILCQIHTLMPMRDAALASGVSWGFLRSWGCYPYLVFDIKTLGINEDARNMDEITSDFISRVDHIVTKHTGIGVKTFKLQTYPCDNVHPSYVDRWLNVAITPGIEEFELQMPWRNKIEYNFPCSLLSTERGRLMRSLFLDHCAFHPGVEVGCLSSLTSVHLSSVHITGEELCSFLSKSLALKQLDIYKCSDIVCLKIPYVLVQLTFLQVQGCVMLEMIESNAPNLSQFKYIGHPIHMSLGNALQLSHMQMMSTSESNMLYCTGTKLPSIAPNLQTLCLTSRDEKVNTPMLVGKFFYLKHLEVALIEPSLSPDYDFCSLVSFLSGSPALDTFILRVELPTIRHDSVLEYSDYNSYSRHLLQHSHENLKNVMITGFCSAKSMVEFTNLIIELAPILECLTLDTSRGHERKIHKSTMCLHMFEEDLVEAQRARLAIERHVVGNVPSTVSLKLIEPCSKCLS</sequence>
<dbReference type="KEGG" id="sita:101763805"/>
<gene>
    <name evidence="2" type="ORF">SETIT_5G077500v2</name>
</gene>
<evidence type="ECO:0000313" key="2">
    <source>
        <dbReference type="EMBL" id="RCV24344.1"/>
    </source>
</evidence>
<reference evidence="2" key="1">
    <citation type="journal article" date="2012" name="Nat. Biotechnol.">
        <title>Reference genome sequence of the model plant Setaria.</title>
        <authorList>
            <person name="Bennetzen J.L."/>
            <person name="Schmutz J."/>
            <person name="Wang H."/>
            <person name="Percifield R."/>
            <person name="Hawkins J."/>
            <person name="Pontaroli A.C."/>
            <person name="Estep M."/>
            <person name="Feng L."/>
            <person name="Vaughn J.N."/>
            <person name="Grimwood J."/>
            <person name="Jenkins J."/>
            <person name="Barry K."/>
            <person name="Lindquist E."/>
            <person name="Hellsten U."/>
            <person name="Deshpande S."/>
            <person name="Wang X."/>
            <person name="Wu X."/>
            <person name="Mitros T."/>
            <person name="Triplett J."/>
            <person name="Yang X."/>
            <person name="Ye C.Y."/>
            <person name="Mauro-Herrera M."/>
            <person name="Wang L."/>
            <person name="Li P."/>
            <person name="Sharma M."/>
            <person name="Sharma R."/>
            <person name="Ronald P.C."/>
            <person name="Panaud O."/>
            <person name="Kellogg E.A."/>
            <person name="Brutnell T.P."/>
            <person name="Doust A.N."/>
            <person name="Tuskan G.A."/>
            <person name="Rokhsar D."/>
            <person name="Devos K.M."/>
        </authorList>
    </citation>
    <scope>NUCLEOTIDE SEQUENCE [LARGE SCALE GENOMIC DNA]</scope>
    <source>
        <strain evidence="2">Yugu1</strain>
    </source>
</reference>
<dbReference type="InterPro" id="IPR053772">
    <property type="entry name" value="At1g61320/At1g61330-like"/>
</dbReference>
<dbReference type="Gene3D" id="3.80.10.10">
    <property type="entry name" value="Ribonuclease Inhibitor"/>
    <property type="match status" value="1"/>
</dbReference>
<proteinExistence type="predicted"/>
<dbReference type="OrthoDB" id="673865at2759"/>
<dbReference type="InterPro" id="IPR032675">
    <property type="entry name" value="LRR_dom_sf"/>
</dbReference>
<dbReference type="PANTHER" id="PTHR34145">
    <property type="entry name" value="OS02G0105600 PROTEIN"/>
    <property type="match status" value="1"/>
</dbReference>
<reference evidence="2" key="2">
    <citation type="submission" date="2015-07" db="EMBL/GenBank/DDBJ databases">
        <authorList>
            <person name="Noorani M."/>
        </authorList>
    </citation>
    <scope>NUCLEOTIDE SEQUENCE</scope>
    <source>
        <strain evidence="2">Yugu1</strain>
    </source>
</reference>
<dbReference type="SUPFAM" id="SSF52058">
    <property type="entry name" value="L domain-like"/>
    <property type="match status" value="1"/>
</dbReference>
<dbReference type="AlphaFoldDB" id="A0A368R2M6"/>